<dbReference type="PANTHER" id="PTHR24201:SF16">
    <property type="entry name" value="ANKYRIN-1-LIKE-RELATED"/>
    <property type="match status" value="1"/>
</dbReference>
<dbReference type="InterPro" id="IPR050776">
    <property type="entry name" value="Ank_Repeat/CDKN_Inhibitor"/>
</dbReference>
<dbReference type="InterPro" id="IPR036770">
    <property type="entry name" value="Ankyrin_rpt-contain_sf"/>
</dbReference>
<name>A0A5A8DXN3_CAFRO</name>
<dbReference type="SMART" id="SM00248">
    <property type="entry name" value="ANK"/>
    <property type="match status" value="2"/>
</dbReference>
<dbReference type="GO" id="GO:0005634">
    <property type="term" value="C:nucleus"/>
    <property type="evidence" value="ECO:0007669"/>
    <property type="project" value="TreeGrafter"/>
</dbReference>
<keyword evidence="2 3" id="KW-0040">ANK repeat</keyword>
<evidence type="ECO:0000256" key="1">
    <source>
        <dbReference type="ARBA" id="ARBA00022737"/>
    </source>
</evidence>
<dbReference type="PANTHER" id="PTHR24201">
    <property type="entry name" value="ANK_REP_REGION DOMAIN-CONTAINING PROTEIN"/>
    <property type="match status" value="1"/>
</dbReference>
<evidence type="ECO:0000313" key="6">
    <source>
        <dbReference type="Proteomes" id="UP000324907"/>
    </source>
</evidence>
<keyword evidence="1" id="KW-0677">Repeat</keyword>
<sequence>MAATADDVYEDEPSVPRSRRVSVGAAADPNIELVSAAHDGDLARVKEALEVAKADINFQDAMGQTALHIAVYHNRPDVVQYLVLRGADTDLRSNDDLTAYQLAVAEGEKECASLIRTRTRDLKLIRKKHRRISQEAEVGKLISTVERRQLEASRKRAVARRAIEESKEARSARQTSRTAIARAKAEADEAAAKLRGELAEGWKVDSLGAEAASRIATVTLESDGKGQREARVGRIVRRALAVFAEGIGGFGALRANKRKAAAGDLTAGISPEVAARLVAMARSFLERKHKARLAALPGPDAGGAIVGDGQDPAASFRRSVRRVKTAARLGAAIRSLGIGRAGSSMSPPAGSLGKVAAAAEAAAVGTGSMGRPTALGDAIGATGPEAAAAEALALAPGDEKSLTPSEAALLGTPNSKNGGAPHDVASLAALRAEAAHRLWVAAHEVANPGVVTAMVAAARGGADEACRASGEAVRFWLRAMLLERYADSLLAAGFDTMERVALMEEEDLQAVFKMVQSEPSLAEAAAGRAPPPRKGRMRMPPGHARQLLKAVGQIRRLMDEADIEVMAEAADPLGLG</sequence>
<dbReference type="InterPro" id="IPR001660">
    <property type="entry name" value="SAM"/>
</dbReference>
<organism evidence="5 6">
    <name type="scientific">Cafeteria roenbergensis</name>
    <name type="common">Marine flagellate</name>
    <dbReference type="NCBI Taxonomy" id="33653"/>
    <lineage>
        <taxon>Eukaryota</taxon>
        <taxon>Sar</taxon>
        <taxon>Stramenopiles</taxon>
        <taxon>Bigyra</taxon>
        <taxon>Opalozoa</taxon>
        <taxon>Bicosoecida</taxon>
        <taxon>Cafeteriaceae</taxon>
        <taxon>Cafeteria</taxon>
    </lineage>
</organism>
<dbReference type="Pfam" id="PF12796">
    <property type="entry name" value="Ank_2"/>
    <property type="match status" value="1"/>
</dbReference>
<dbReference type="AlphaFoldDB" id="A0A5A8DXN3"/>
<dbReference type="InterPro" id="IPR013761">
    <property type="entry name" value="SAM/pointed_sf"/>
</dbReference>
<dbReference type="PROSITE" id="PS50105">
    <property type="entry name" value="SAM_DOMAIN"/>
    <property type="match status" value="1"/>
</dbReference>
<dbReference type="SUPFAM" id="SSF48403">
    <property type="entry name" value="Ankyrin repeat"/>
    <property type="match status" value="1"/>
</dbReference>
<comment type="caution">
    <text evidence="5">The sequence shown here is derived from an EMBL/GenBank/DDBJ whole genome shotgun (WGS) entry which is preliminary data.</text>
</comment>
<gene>
    <name evidence="5" type="ORF">FNF28_01500</name>
</gene>
<proteinExistence type="predicted"/>
<reference evidence="5 6" key="1">
    <citation type="submission" date="2019-07" db="EMBL/GenBank/DDBJ databases">
        <title>Genomes of Cafeteria roenbergensis.</title>
        <authorList>
            <person name="Fischer M.G."/>
            <person name="Hackl T."/>
            <person name="Roman M."/>
        </authorList>
    </citation>
    <scope>NUCLEOTIDE SEQUENCE [LARGE SCALE GENOMIC DNA]</scope>
    <source>
        <strain evidence="5 6">RCC970-E3</strain>
    </source>
</reference>
<dbReference type="Pfam" id="PF07647">
    <property type="entry name" value="SAM_2"/>
    <property type="match status" value="1"/>
</dbReference>
<feature type="repeat" description="ANK" evidence="3">
    <location>
        <begin position="62"/>
        <end position="94"/>
    </location>
</feature>
<accession>A0A5A8DXN3</accession>
<dbReference type="PROSITE" id="PS50297">
    <property type="entry name" value="ANK_REP_REGION"/>
    <property type="match status" value="1"/>
</dbReference>
<dbReference type="PROSITE" id="PS50088">
    <property type="entry name" value="ANK_REPEAT"/>
    <property type="match status" value="1"/>
</dbReference>
<evidence type="ECO:0000259" key="4">
    <source>
        <dbReference type="PROSITE" id="PS50105"/>
    </source>
</evidence>
<protein>
    <recommendedName>
        <fullName evidence="4">SAM domain-containing protein</fullName>
    </recommendedName>
</protein>
<dbReference type="SUPFAM" id="SSF47769">
    <property type="entry name" value="SAM/Pointed domain"/>
    <property type="match status" value="1"/>
</dbReference>
<dbReference type="Gene3D" id="1.10.150.50">
    <property type="entry name" value="Transcription Factor, Ets-1"/>
    <property type="match status" value="1"/>
</dbReference>
<evidence type="ECO:0000313" key="5">
    <source>
        <dbReference type="EMBL" id="KAA0170272.1"/>
    </source>
</evidence>
<feature type="domain" description="SAM" evidence="4">
    <location>
        <begin position="468"/>
        <end position="514"/>
    </location>
</feature>
<dbReference type="EMBL" id="VLTL01000014">
    <property type="protein sequence ID" value="KAA0170272.1"/>
    <property type="molecule type" value="Genomic_DNA"/>
</dbReference>
<dbReference type="InterPro" id="IPR002110">
    <property type="entry name" value="Ankyrin_rpt"/>
</dbReference>
<dbReference type="Proteomes" id="UP000324907">
    <property type="component" value="Unassembled WGS sequence"/>
</dbReference>
<dbReference type="Gene3D" id="1.25.40.20">
    <property type="entry name" value="Ankyrin repeat-containing domain"/>
    <property type="match status" value="1"/>
</dbReference>
<evidence type="ECO:0000256" key="3">
    <source>
        <dbReference type="PROSITE-ProRule" id="PRU00023"/>
    </source>
</evidence>
<evidence type="ECO:0000256" key="2">
    <source>
        <dbReference type="ARBA" id="ARBA00023043"/>
    </source>
</evidence>